<feature type="transmembrane region" description="Helical" evidence="2">
    <location>
        <begin position="676"/>
        <end position="694"/>
    </location>
</feature>
<evidence type="ECO:0000256" key="2">
    <source>
        <dbReference type="SAM" id="Phobius"/>
    </source>
</evidence>
<feature type="compositionally biased region" description="Basic and acidic residues" evidence="1">
    <location>
        <begin position="1017"/>
        <end position="1026"/>
    </location>
</feature>
<evidence type="ECO:0000313" key="5">
    <source>
        <dbReference type="RefSeq" id="XP_031374740.1"/>
    </source>
</evidence>
<feature type="transmembrane region" description="Helical" evidence="2">
    <location>
        <begin position="700"/>
        <end position="727"/>
    </location>
</feature>
<evidence type="ECO:0000256" key="3">
    <source>
        <dbReference type="SAM" id="SignalP"/>
    </source>
</evidence>
<feature type="compositionally biased region" description="Polar residues" evidence="1">
    <location>
        <begin position="1032"/>
        <end position="1069"/>
    </location>
</feature>
<keyword evidence="2" id="KW-0472">Membrane</keyword>
<dbReference type="AlphaFoldDB" id="A0A6P8BWL5"/>
<feature type="transmembrane region" description="Helical" evidence="2">
    <location>
        <begin position="889"/>
        <end position="908"/>
    </location>
</feature>
<dbReference type="OrthoDB" id="617191at2759"/>
<reference evidence="4" key="1">
    <citation type="journal article" date="2020" name="Plant Biotechnol. J.">
        <title>The pomegranate (Punica granatum L.) draft genome dissects genetic divergence between soft- and hard-seeded cultivars.</title>
        <authorList>
            <person name="Luo X."/>
            <person name="Li H."/>
            <person name="Wu Z."/>
            <person name="Yao W."/>
            <person name="Zhao P."/>
            <person name="Cao D."/>
            <person name="Yu H."/>
            <person name="Li K."/>
            <person name="Poudel K."/>
            <person name="Zhao D."/>
            <person name="Zhang F."/>
            <person name="Xia X."/>
            <person name="Chen L."/>
            <person name="Wang Q."/>
            <person name="Jing D."/>
            <person name="Cao S."/>
        </authorList>
    </citation>
    <scope>NUCLEOTIDE SEQUENCE [LARGE SCALE GENOMIC DNA]</scope>
    <source>
        <strain evidence="4">cv. Tunisia</strain>
    </source>
</reference>
<sequence length="1087" mass="120039">MDSGVGFLCRVLSLSLCLVMVPLCSGSDVYVKFSETPRAVSRNRTAAFSFEAYVVDGNAAPAGSCPDCSFSCKLDDGISAKCEDKEASYFGLEDGSHSFEVCTNGSQGTGCASYNWTIDTVPPTANVTASASFTNALNVSVAISFSEPCPGRGGFRCSSTDACNLLVYGPGQVIPSSLEMLDPNITYSLLVSISSSVQYGRLILVSDKNFCTDSAGNLFTRTESSRFFVHIDRRSVFVNLRTHIPEQLLQLDNVIRTVQATNNYDNLKVYLYFSEPILNSSVEILGSLNTSQGLLHPINSNTLANRRFGFMVTNLSSISIVTVSLGTDTIISRQGASISPIAPVTFLYDTERPAVRLSTTSTFRTKKPNIPILVKFMKPVFGFNSSNVVIQGGHLKSFHEITRSRYAVEIQADGDVISVSIPANVTGDIAGNRNFPSNFLQVRHYTVPIVSRVVSTFATAAFLTTAFVSGLLTFSTASLQSIGAFTRPSSVLTSEPSRNLFRIACHIQVFALSRWLAVVLPVEYYELARSLQWSIPYFTLPWEAGHVEPIVVGSSPPSSSKFRHANILGSRIYENMAHPGFGSSDKEGSVYGLPLSPMEYHSFFETENTRPEAEYIWDPQHASGWRDFDRNMFWLAIISGSLIFLHLLLLLILNFKKKTSNNQSSYGVLTFPRFEIFLLVLALPCTCQASAALIRGRTSLGVILGIFLLIFVALGLLLLLMFLSIGITFGKLLQYKEVHQEGQKFHWYQELVRVTLGPGKRGQWAWKKQSDSVNLIKFGPLFEDLRGPPKYMLSQISGGSLQKRDRIIASDDETEDAEAPFIQKLFGILRIYFTLLECIKRVCLGIVAGAYMGNWSCKTPSVTLLCITSFQLFFMVLKKPFIKKKVQLVEIISIATELGLFASCVVLLRKEFLEGDESRIGIFMVALFLVGFFVQMVNEWYALYLQTRRLDRVDKSFFSGLKVASLGLLVAILPRRMIPNLESKLRLSGHGDGDNGVPSSERNRSSGSRSSGSTDKPWLRQLREMAKASFSREGSATTTPNDPSSSRAKWSGFWGNNKSSRTSGNTSSDFKSKPRGLYKELEAIFAS</sequence>
<feature type="transmembrane region" description="Helical" evidence="2">
    <location>
        <begin position="956"/>
        <end position="974"/>
    </location>
</feature>
<protein>
    <submittedName>
        <fullName evidence="5">Uncharacterized protein LOC116189284 isoform X1</fullName>
    </submittedName>
</protein>
<gene>
    <name evidence="5" type="primary">LOC116189284</name>
</gene>
<accession>A0A6P8BWL5</accession>
<dbReference type="RefSeq" id="XP_031374740.1">
    <property type="nucleotide sequence ID" value="XM_031518880.1"/>
</dbReference>
<feature type="signal peptide" evidence="3">
    <location>
        <begin position="1"/>
        <end position="26"/>
    </location>
</feature>
<proteinExistence type="predicted"/>
<keyword evidence="2" id="KW-0812">Transmembrane</keyword>
<feature type="transmembrane region" description="Helical" evidence="2">
    <location>
        <begin position="632"/>
        <end position="655"/>
    </location>
</feature>
<dbReference type="PANTHER" id="PTHR34677">
    <property type="match status" value="1"/>
</dbReference>
<organism evidence="4 5">
    <name type="scientific">Punica granatum</name>
    <name type="common">Pomegranate</name>
    <dbReference type="NCBI Taxonomy" id="22663"/>
    <lineage>
        <taxon>Eukaryota</taxon>
        <taxon>Viridiplantae</taxon>
        <taxon>Streptophyta</taxon>
        <taxon>Embryophyta</taxon>
        <taxon>Tracheophyta</taxon>
        <taxon>Spermatophyta</taxon>
        <taxon>Magnoliopsida</taxon>
        <taxon>eudicotyledons</taxon>
        <taxon>Gunneridae</taxon>
        <taxon>Pentapetalae</taxon>
        <taxon>rosids</taxon>
        <taxon>malvids</taxon>
        <taxon>Myrtales</taxon>
        <taxon>Lythraceae</taxon>
        <taxon>Punica</taxon>
    </lineage>
</organism>
<dbReference type="PANTHER" id="PTHR34677:SF1">
    <property type="entry name" value="TRANSMEMBRANE PROTEIN"/>
    <property type="match status" value="1"/>
</dbReference>
<evidence type="ECO:0000256" key="1">
    <source>
        <dbReference type="SAM" id="MobiDB-lite"/>
    </source>
</evidence>
<feature type="transmembrane region" description="Helical" evidence="2">
    <location>
        <begin position="920"/>
        <end position="944"/>
    </location>
</feature>
<keyword evidence="3" id="KW-0732">Signal</keyword>
<keyword evidence="2" id="KW-1133">Transmembrane helix</keyword>
<name>A0A6P8BWL5_PUNGR</name>
<feature type="region of interest" description="Disordered" evidence="1">
    <location>
        <begin position="989"/>
        <end position="1074"/>
    </location>
</feature>
<dbReference type="Proteomes" id="UP000515151">
    <property type="component" value="Chromosome 8"/>
</dbReference>
<evidence type="ECO:0000313" key="4">
    <source>
        <dbReference type="Proteomes" id="UP000515151"/>
    </source>
</evidence>
<reference evidence="5" key="2">
    <citation type="submission" date="2025-08" db="UniProtKB">
        <authorList>
            <consortium name="RefSeq"/>
        </authorList>
    </citation>
    <scope>IDENTIFICATION</scope>
    <source>
        <tissue evidence="5">Leaf</tissue>
    </source>
</reference>
<dbReference type="GeneID" id="116189284"/>
<feature type="chain" id="PRO_5027732164" evidence="3">
    <location>
        <begin position="27"/>
        <end position="1087"/>
    </location>
</feature>
<keyword evidence="4" id="KW-1185">Reference proteome</keyword>